<dbReference type="InterPro" id="IPR017938">
    <property type="entry name" value="Riboflavin_synthase-like_b-brl"/>
</dbReference>
<dbReference type="Gene3D" id="1.20.990.10">
    <property type="entry name" value="NADPH-cytochrome p450 Reductase, Chain A, domain 3"/>
    <property type="match status" value="1"/>
</dbReference>
<dbReference type="Pfam" id="PF02256">
    <property type="entry name" value="Fe_hyd_SSU"/>
    <property type="match status" value="1"/>
</dbReference>
<evidence type="ECO:0000256" key="5">
    <source>
        <dbReference type="ARBA" id="ARBA00022643"/>
    </source>
</evidence>
<dbReference type="InterPro" id="IPR023173">
    <property type="entry name" value="NADPH_Cyt_P450_Rdtase_alpha"/>
</dbReference>
<keyword evidence="9" id="KW-0479">Metal-binding</keyword>
<keyword evidence="15" id="KW-1185">Reference proteome</keyword>
<dbReference type="EMBL" id="JAPFFF010000021">
    <property type="protein sequence ID" value="KAK8853963.1"/>
    <property type="molecule type" value="Genomic_DNA"/>
</dbReference>
<keyword evidence="8" id="KW-0560">Oxidoreductase</keyword>
<feature type="domain" description="Flavodoxin-like" evidence="11">
    <location>
        <begin position="706"/>
        <end position="842"/>
    </location>
</feature>
<proteinExistence type="inferred from homology"/>
<evidence type="ECO:0000256" key="4">
    <source>
        <dbReference type="ARBA" id="ARBA00022630"/>
    </source>
</evidence>
<dbReference type="Gene3D" id="3.40.950.10">
    <property type="entry name" value="Fe-only Hydrogenase (Larger Subunit), Chain L, domain 3"/>
    <property type="match status" value="1"/>
</dbReference>
<feature type="domain" description="2Fe-2S ferredoxin-type" evidence="12">
    <location>
        <begin position="1"/>
        <end position="77"/>
    </location>
</feature>
<comment type="cofactor">
    <cofactor evidence="2">
        <name>FAD</name>
        <dbReference type="ChEBI" id="CHEBI:57692"/>
    </cofactor>
</comment>
<dbReference type="PROSITE" id="PS51085">
    <property type="entry name" value="2FE2S_FER_2"/>
    <property type="match status" value="1"/>
</dbReference>
<dbReference type="InterPro" id="IPR009016">
    <property type="entry name" value="Fe_hydrogenase"/>
</dbReference>
<keyword evidence="9" id="KW-0408">Iron</keyword>
<reference evidence="14 15" key="1">
    <citation type="submission" date="2024-04" db="EMBL/GenBank/DDBJ databases">
        <title>Tritrichomonas musculus Genome.</title>
        <authorList>
            <person name="Alves-Ferreira E."/>
            <person name="Grigg M."/>
            <person name="Lorenzi H."/>
            <person name="Galac M."/>
        </authorList>
    </citation>
    <scope>NUCLEOTIDE SEQUENCE [LARGE SCALE GENOMIC DNA]</scope>
    <source>
        <strain evidence="14 15">EAF2021</strain>
    </source>
</reference>
<accession>A0ABR2HXZ9</accession>
<dbReference type="Pfam" id="PF13510">
    <property type="entry name" value="Fer2_4"/>
    <property type="match status" value="1"/>
</dbReference>
<evidence type="ECO:0000256" key="3">
    <source>
        <dbReference type="ARBA" id="ARBA00006596"/>
    </source>
</evidence>
<dbReference type="PROSITE" id="PS51379">
    <property type="entry name" value="4FE4S_FER_2"/>
    <property type="match status" value="2"/>
</dbReference>
<dbReference type="InterPro" id="IPR004108">
    <property type="entry name" value="Fe_hydrogenase_lsu_C"/>
</dbReference>
<comment type="similarity">
    <text evidence="3">Belongs to the NARF family.</text>
</comment>
<feature type="domain" description="4Fe-4S ferredoxin-type" evidence="13">
    <location>
        <begin position="123"/>
        <end position="153"/>
    </location>
</feature>
<evidence type="ECO:0000256" key="1">
    <source>
        <dbReference type="ARBA" id="ARBA00001917"/>
    </source>
</evidence>
<dbReference type="CDD" id="cd00207">
    <property type="entry name" value="fer2"/>
    <property type="match status" value="1"/>
</dbReference>
<dbReference type="InterPro" id="IPR001709">
    <property type="entry name" value="Flavoprot_Pyr_Nucl_cyt_Rdtase"/>
</dbReference>
<keyword evidence="4" id="KW-0285">Flavoprotein</keyword>
<dbReference type="SUPFAM" id="SSF54292">
    <property type="entry name" value="2Fe-2S ferredoxin-like"/>
    <property type="match status" value="1"/>
</dbReference>
<dbReference type="Gene3D" id="3.10.20.740">
    <property type="match status" value="1"/>
</dbReference>
<dbReference type="SUPFAM" id="SSF52343">
    <property type="entry name" value="Ferredoxin reductase-like, C-terminal NADP-linked domain"/>
    <property type="match status" value="1"/>
</dbReference>
<dbReference type="SUPFAM" id="SSF53920">
    <property type="entry name" value="Fe-only hydrogenase"/>
    <property type="match status" value="2"/>
</dbReference>
<comment type="caution">
    <text evidence="14">The sequence shown here is derived from an EMBL/GenBank/DDBJ whole genome shotgun (WGS) entry which is preliminary data.</text>
</comment>
<dbReference type="InterPro" id="IPR036010">
    <property type="entry name" value="2Fe-2S_ferredoxin-like_sf"/>
</dbReference>
<evidence type="ECO:0000259" key="13">
    <source>
        <dbReference type="PROSITE" id="PS51379"/>
    </source>
</evidence>
<dbReference type="PRINTS" id="PR00369">
    <property type="entry name" value="FLAVODOXIN"/>
</dbReference>
<dbReference type="SUPFAM" id="SSF63380">
    <property type="entry name" value="Riboflavin synthase domain-like"/>
    <property type="match status" value="1"/>
</dbReference>
<dbReference type="PANTHER" id="PTHR19384">
    <property type="entry name" value="NITRIC OXIDE SYNTHASE-RELATED"/>
    <property type="match status" value="1"/>
</dbReference>
<dbReference type="InterPro" id="IPR001094">
    <property type="entry name" value="Flavdoxin-like"/>
</dbReference>
<dbReference type="InterPro" id="IPR029039">
    <property type="entry name" value="Flavoprotein-like_sf"/>
</dbReference>
<evidence type="ECO:0000259" key="12">
    <source>
        <dbReference type="PROSITE" id="PS51085"/>
    </source>
</evidence>
<gene>
    <name evidence="14" type="ORF">M9Y10_016511</name>
</gene>
<sequence length="1269" mass="141093">MFNVTINGHRYKFPKNMTVLEACRSANIYIPTLCFHDDLPASGKCGLCSVKINGNAFTYACIHKLTNNMTIETNTPEVIAKVRRTYNNFIDMAIPPHSKDIEDILTYLYPKNTVRSRDSDKSHSLSFNSSLCINCGRCTRMCTDVQNIGALNYLNPRIKDNECISCGQCITVCPTDALSSNSSKPSILKAISRHKIMVLQIAPAARVAIGEGFGNAPGSVCTGKIIQAAREIGFKYIFDTNFGADVTVIEEGNELLRRMKIKANPKISTESISLDSMQHQANANEQNEELRPNLGNIKSSSSFDQDLPLLENSSPIGKPLIPIAQNMKLKDPLQRRRSYVLNSSGIIAPSVKKVPNFLSPLNDKPLNILTRSNLSMDYMKSNLTSLTARDSPTHISKHKVETTQSALTLKEFQEQEAGPLPQFTSCCPAWVNYVEKLHHEIIPHLSTTKSPHMIVGKLVKTYFAKMINADPNDIFLVSLMPCVAKKDEIKRMQLNGDVDAVMTSKEFIDLFAEYGLDFNSLGESKFDSLLGECTGAGQIFGTTGGVAEASVRYIHKLVTQEPLNERIEYESLRGMNSIKTATVEVGNYRIKIAVCNGIAAAGELIESEKYKNFHFVEVMACPGGCVGGAGQPYLPKKQISERINSIFDLDRSKKVRVSDGNREVAEIYSNFLGEPGGLLAHELLHTHYEPQETAMLAQRRRMMSMPIVGYGSSSGTAMKLSRIVAGFIETSSVAMNRLSVKELLTRKIAIFIVSTIGEGEFPNNARKFIDKLRDSEQTLSGVRYAVCGLGNESYTYFCQAGIDLDTMLEQHRAERILPLIKIDTSTDDKGEAIFEGWCHQLCAAMGLKPPKIGIHLSFSLVPVEDQTVASNPLRPVGFEIATLKGNELLTPEQLNDTNCQMNFYQIKLPKGVSYSTGDLLEILPENPPELVDKVIEAMKLNAEQVYTLVSNDSSVETFVPEKVTVRQLLTQYLDLNGPPNRSIVRAFLESASAEGMERLTKILEVDQPEEVKEYLRDVNTCEFICEFSKYGVPSIDLLMSSCPHTKPRSYFISSSPMRNQNMVSLVVTKRRFGKDNKRRGVCTAYLEQEDLKKVPIRITQSSFELPESRHAPIVMVAIGCGIAPMLSMIQNKGSQNGPILLIFGSTSAKVHGKLIDEIGKERENGTISDVLYAWSDEGIMDRDVKELGSVYDIEKNTEEKILEVMTNNKSVIWNYWSDVTAAFYYCGIPGPLPDKLKELLLKITIEEGFLSIEEAMATNNRHQVFIEVF</sequence>
<dbReference type="Gene3D" id="3.40.50.1780">
    <property type="match status" value="2"/>
</dbReference>
<dbReference type="SMART" id="SM00902">
    <property type="entry name" value="Fe_hyd_SSU"/>
    <property type="match status" value="1"/>
</dbReference>
<dbReference type="InterPro" id="IPR001041">
    <property type="entry name" value="2Fe-2S_ferredoxin-type"/>
</dbReference>
<keyword evidence="9" id="KW-0411">Iron-sulfur</keyword>
<evidence type="ECO:0000313" key="14">
    <source>
        <dbReference type="EMBL" id="KAK8853963.1"/>
    </source>
</evidence>
<dbReference type="SUPFAM" id="SSF54862">
    <property type="entry name" value="4Fe-4S ferredoxins"/>
    <property type="match status" value="1"/>
</dbReference>
<dbReference type="Gene3D" id="2.40.30.10">
    <property type="entry name" value="Translation factors"/>
    <property type="match status" value="1"/>
</dbReference>
<dbReference type="Pfam" id="PF13237">
    <property type="entry name" value="Fer4_10"/>
    <property type="match status" value="1"/>
</dbReference>
<dbReference type="Pfam" id="PF02906">
    <property type="entry name" value="Fe_hyd_lg_C"/>
    <property type="match status" value="2"/>
</dbReference>
<dbReference type="InterPro" id="IPR017900">
    <property type="entry name" value="4Fe4S_Fe_S_CS"/>
</dbReference>
<dbReference type="InterPro" id="IPR003097">
    <property type="entry name" value="CysJ-like_FAD-binding"/>
</dbReference>
<dbReference type="EC" id="1.6.2.4" evidence="10"/>
<keyword evidence="6" id="KW-0274">FAD</keyword>
<keyword evidence="7" id="KW-0521">NADP</keyword>
<evidence type="ECO:0000259" key="11">
    <source>
        <dbReference type="PROSITE" id="PS50902"/>
    </source>
</evidence>
<dbReference type="Gene3D" id="3.30.70.20">
    <property type="match status" value="1"/>
</dbReference>
<evidence type="ECO:0000256" key="9">
    <source>
        <dbReference type="ARBA" id="ARBA00023014"/>
    </source>
</evidence>
<evidence type="ECO:0000313" key="15">
    <source>
        <dbReference type="Proteomes" id="UP001470230"/>
    </source>
</evidence>
<protein>
    <recommendedName>
        <fullName evidence="10">NADPH--hemoprotein reductase</fullName>
        <ecNumber evidence="10">1.6.2.4</ecNumber>
    </recommendedName>
</protein>
<dbReference type="PANTHER" id="PTHR19384:SF17">
    <property type="entry name" value="NADPH--CYTOCHROME P450 REDUCTASE"/>
    <property type="match status" value="1"/>
</dbReference>
<name>A0ABR2HXZ9_9EUKA</name>
<dbReference type="Gene3D" id="3.40.50.80">
    <property type="entry name" value="Nucleotide-binding domain of ferredoxin-NADP reductase (FNR) module"/>
    <property type="match status" value="1"/>
</dbReference>
<dbReference type="SUPFAM" id="SSF52218">
    <property type="entry name" value="Flavoproteins"/>
    <property type="match status" value="1"/>
</dbReference>
<comment type="cofactor">
    <cofactor evidence="1">
        <name>FMN</name>
        <dbReference type="ChEBI" id="CHEBI:58210"/>
    </cofactor>
</comment>
<keyword evidence="5" id="KW-0288">FMN</keyword>
<evidence type="ECO:0000256" key="7">
    <source>
        <dbReference type="ARBA" id="ARBA00022857"/>
    </source>
</evidence>
<evidence type="ECO:0000256" key="2">
    <source>
        <dbReference type="ARBA" id="ARBA00001974"/>
    </source>
</evidence>
<organism evidence="14 15">
    <name type="scientific">Tritrichomonas musculus</name>
    <dbReference type="NCBI Taxonomy" id="1915356"/>
    <lineage>
        <taxon>Eukaryota</taxon>
        <taxon>Metamonada</taxon>
        <taxon>Parabasalia</taxon>
        <taxon>Tritrichomonadida</taxon>
        <taxon>Tritrichomonadidae</taxon>
        <taxon>Tritrichomonas</taxon>
    </lineage>
</organism>
<dbReference type="PRINTS" id="PR00371">
    <property type="entry name" value="FPNCR"/>
</dbReference>
<dbReference type="Proteomes" id="UP001470230">
    <property type="component" value="Unassembled WGS sequence"/>
</dbReference>
<dbReference type="InterPro" id="IPR008254">
    <property type="entry name" value="Flavodoxin/NO_synth"/>
</dbReference>
<dbReference type="Pfam" id="PF00667">
    <property type="entry name" value="FAD_binding_1"/>
    <property type="match status" value="1"/>
</dbReference>
<dbReference type="Gene3D" id="3.40.50.360">
    <property type="match status" value="1"/>
</dbReference>
<dbReference type="Pfam" id="PF00258">
    <property type="entry name" value="Flavodoxin_1"/>
    <property type="match status" value="1"/>
</dbReference>
<evidence type="ECO:0000256" key="6">
    <source>
        <dbReference type="ARBA" id="ARBA00022827"/>
    </source>
</evidence>
<dbReference type="PROSITE" id="PS00198">
    <property type="entry name" value="4FE4S_FER_1"/>
    <property type="match status" value="1"/>
</dbReference>
<dbReference type="InterPro" id="IPR017896">
    <property type="entry name" value="4Fe4S_Fe-S-bd"/>
</dbReference>
<evidence type="ECO:0000256" key="8">
    <source>
        <dbReference type="ARBA" id="ARBA00023002"/>
    </source>
</evidence>
<dbReference type="PROSITE" id="PS50902">
    <property type="entry name" value="FLAVODOXIN_LIKE"/>
    <property type="match status" value="1"/>
</dbReference>
<feature type="domain" description="4Fe-4S ferredoxin-type" evidence="13">
    <location>
        <begin position="154"/>
        <end position="183"/>
    </location>
</feature>
<dbReference type="InterPro" id="IPR003149">
    <property type="entry name" value="Fe_hydrogenase_ssu"/>
</dbReference>
<dbReference type="InterPro" id="IPR039261">
    <property type="entry name" value="FNR_nucleotide-bd"/>
</dbReference>
<evidence type="ECO:0000256" key="10">
    <source>
        <dbReference type="ARBA" id="ARBA00023797"/>
    </source>
</evidence>